<dbReference type="InterPro" id="IPR001387">
    <property type="entry name" value="Cro/C1-type_HTH"/>
</dbReference>
<name>Q1KM02_PSEAI</name>
<dbReference type="EMBL" id="DQ470842">
    <property type="protein sequence ID" value="ABF06454.1"/>
    <property type="molecule type" value="Genomic_DNA"/>
</dbReference>
<dbReference type="Pfam" id="PF01381">
    <property type="entry name" value="HTH_3"/>
    <property type="match status" value="1"/>
</dbReference>
<dbReference type="SUPFAM" id="SSF47413">
    <property type="entry name" value="lambda repressor-like DNA-binding domains"/>
    <property type="match status" value="1"/>
</dbReference>
<dbReference type="PROSITE" id="PS50943">
    <property type="entry name" value="HTH_CROC1"/>
    <property type="match status" value="1"/>
</dbReference>
<evidence type="ECO:0000259" key="1">
    <source>
        <dbReference type="PROSITE" id="PS50943"/>
    </source>
</evidence>
<reference evidence="2" key="1">
    <citation type="journal article" date="2006" name="Proc. Natl. Acad. Sci. U.S.A.">
        <title>Genetic adaptation by Pseudomonas aeruginosa to the airways of cystic fibrosis patients.</title>
        <authorList>
            <person name="Smith E.E."/>
            <person name="Buckley D.G."/>
            <person name="Wu Z."/>
            <person name="Saenphimmachak C."/>
            <person name="Hoffman L.R."/>
            <person name="D'Argenio D.A."/>
            <person name="Miller S.I."/>
            <person name="Ramsey B.W."/>
            <person name="Speert D.P."/>
            <person name="Moskowitz S.M."/>
            <person name="Burns J.L."/>
            <person name="Kaul R."/>
            <person name="Olson M.V."/>
        </authorList>
    </citation>
    <scope>NUCLEOTIDE SEQUENCE</scope>
    <source>
        <strain evidence="2">PACS2</strain>
    </source>
</reference>
<proteinExistence type="predicted"/>
<dbReference type="GO" id="GO:0003677">
    <property type="term" value="F:DNA binding"/>
    <property type="evidence" value="ECO:0007669"/>
    <property type="project" value="InterPro"/>
</dbReference>
<evidence type="ECO:0000313" key="2">
    <source>
        <dbReference type="EMBL" id="ABF06454.1"/>
    </source>
</evidence>
<organism evidence="2">
    <name type="scientific">Pseudomonas aeruginosa PACS2</name>
    <dbReference type="NCBI Taxonomy" id="388272"/>
    <lineage>
        <taxon>Bacteria</taxon>
        <taxon>Pseudomonadati</taxon>
        <taxon>Pseudomonadota</taxon>
        <taxon>Gammaproteobacteria</taxon>
        <taxon>Pseudomonadales</taxon>
        <taxon>Pseudomonadaceae</taxon>
        <taxon>Pseudomonas</taxon>
    </lineage>
</organism>
<sequence length="1374" mass="152023">MPIWISRGRRAKAEIMPESALFHMTMNQSSPPDELTPRQVRAARALLAWSQQELAKHAGVATSTVADFERGHRPPLANNALVIRSALESAGISFPPQGAVIGPALPPIAAAERPGIPVRWVTSEDLAGWAGSNDAVASMPTLLAYLVYATEGAGVWRRFPADESVRFPGYDGLTSGPTRSLYVPQGETGWEITTQRTNITGKATSDYTKRTIEPLPLDPKNATYVFISTRPWPAKHEWVSERKLEANWKDVRAYDADDLVHWIEQTPSVGLWLATRLNKRPAGVRELSDVWDEWSRATEQPLSEDLVLSDRDQNSAEILRWLRGGPSMLSLQANTAEEIVAFFHATLNMLPKDASIAYRVRCVVATTTEAARALSDAPGPLILLMMEPEPGLAKVLIDRGHYVLQCYDDRQVSQGDLRALERPSREGIVFALTKAGIQEAKADSLARECARNLTVLRRLMLSAPGRLPRWANEPPSAALRAALLVGGWDDGSEADCERIAEVAGLPYDRVAADLAPLVGNFDSPLQKVGSTWRVKSPMDAWMLLASRLTSGDVSKFESVALAVLGAEDPRFSMSPEERWMAPFREIAPSYSGLLRQGVGQTLILLALWGEKAILAQGAKQSADRIVRTLLAGANQARWWSLASDFRLLAEASPSEFLDALDESLKRDDQPLRALFVIDEGIGGGASHLCDLLWALESLAWSPALLTRVSRVLARLDAIDNTPARYMNRPRNSLRSIFLLWGPQTFAPLATRLKTLDALRARESDAAWRLMLGILPRGHDSFTPSPTPRWRDFTPDKVEEVSWSLINRGVLEISSRLISDAGSSAPRWAKLIKRLPDLVSGPVDVISELGAAEKSISDEASRMVLWEAIRRSLSQHRQHPGAEWAMAEDVLGRLEGIYERFTPSDRFKRISWLFTSGAVVPRPSSGWENERRDLEELRKQAADSLFREKGGGAVLELARQLEYPGMLGTALYDSGLSEPDLQALLEAALPNGNASEQEFARGLIAPSFHFKGKQWGEQLISKALDAAWGRSSVLAILLAIPSQEWTWGQAHRAGDEIEEDYWKAVPVFWPSDQKDIGYAIGKLISVGRARAALAFAGRDTIAHLPTAMLVGLLNEAVTQPHEATADPNEGTMFQYYVEQIFKSLDERADLEDSVLALLEWKYLQVLEHSARPPKAILESLSKDPQMFVHMLTAAFAPSEEYQGAEDAQEQRSTSVARQAYRLLRVWNLVPGTQSDGSIDKNALSKWIVEVLRLAKDRHREGIAMSQIGVILSASPVGADGIWPAEAVREVIEQFEDKTLLDGFLVGQIDRRGVTTRLLGDGGALERAEMAKFRKWAEALESEYPATAAALEKIARRYEAEASHHDDSAERQEWRY</sequence>
<accession>Q1KM02</accession>
<dbReference type="InterPro" id="IPR010982">
    <property type="entry name" value="Lambda_DNA-bd_dom_sf"/>
</dbReference>
<dbReference type="Gene3D" id="1.10.260.40">
    <property type="entry name" value="lambda repressor-like DNA-binding domains"/>
    <property type="match status" value="1"/>
</dbReference>
<dbReference type="CDD" id="cd00093">
    <property type="entry name" value="HTH_XRE"/>
    <property type="match status" value="1"/>
</dbReference>
<protein>
    <recommendedName>
        <fullName evidence="1">HTH cro/C1-type domain-containing protein</fullName>
    </recommendedName>
</protein>
<feature type="domain" description="HTH cro/C1-type" evidence="1">
    <location>
        <begin position="40"/>
        <end position="94"/>
    </location>
</feature>
<dbReference type="SMART" id="SM00530">
    <property type="entry name" value="HTH_XRE"/>
    <property type="match status" value="1"/>
</dbReference>